<dbReference type="RefSeq" id="WP_187243853.1">
    <property type="nucleotide sequence ID" value="NZ_BAAAOK010000027.1"/>
</dbReference>
<organism evidence="2 3">
    <name type="scientific">Actinomadura alba</name>
    <dbReference type="NCBI Taxonomy" id="406431"/>
    <lineage>
        <taxon>Bacteria</taxon>
        <taxon>Bacillati</taxon>
        <taxon>Actinomycetota</taxon>
        <taxon>Actinomycetes</taxon>
        <taxon>Streptosporangiales</taxon>
        <taxon>Thermomonosporaceae</taxon>
        <taxon>Actinomadura</taxon>
    </lineage>
</organism>
<gene>
    <name evidence="2" type="ORF">HKK74_15180</name>
</gene>
<feature type="region of interest" description="Disordered" evidence="1">
    <location>
        <begin position="14"/>
        <end position="36"/>
    </location>
</feature>
<evidence type="ECO:0008006" key="4">
    <source>
        <dbReference type="Google" id="ProtNLM"/>
    </source>
</evidence>
<accession>A0ABR7LPQ9</accession>
<evidence type="ECO:0000256" key="1">
    <source>
        <dbReference type="SAM" id="MobiDB-lite"/>
    </source>
</evidence>
<evidence type="ECO:0000313" key="3">
    <source>
        <dbReference type="Proteomes" id="UP000805614"/>
    </source>
</evidence>
<dbReference type="Proteomes" id="UP000805614">
    <property type="component" value="Unassembled WGS sequence"/>
</dbReference>
<name>A0ABR7LPQ9_9ACTN</name>
<keyword evidence="3" id="KW-1185">Reference proteome</keyword>
<comment type="caution">
    <text evidence="2">The sequence shown here is derived from an EMBL/GenBank/DDBJ whole genome shotgun (WGS) entry which is preliminary data.</text>
</comment>
<evidence type="ECO:0000313" key="2">
    <source>
        <dbReference type="EMBL" id="MBC6466834.1"/>
    </source>
</evidence>
<proteinExistence type="predicted"/>
<protein>
    <recommendedName>
        <fullName evidence="4">PknH-like extracellular domain-containing protein</fullName>
    </recommendedName>
</protein>
<dbReference type="EMBL" id="JABVEC010000010">
    <property type="protein sequence ID" value="MBC6466834.1"/>
    <property type="molecule type" value="Genomic_DNA"/>
</dbReference>
<reference evidence="2 3" key="1">
    <citation type="submission" date="2020-06" db="EMBL/GenBank/DDBJ databases">
        <title>Actinomadura xiongansis sp. nov., isolated from soil of Baiyangdian.</title>
        <authorList>
            <person name="Zhang X."/>
        </authorList>
    </citation>
    <scope>NUCLEOTIDE SEQUENCE [LARGE SCALE GENOMIC DNA]</scope>
    <source>
        <strain evidence="2 3">HBUM206468</strain>
    </source>
</reference>
<sequence>MAAVLAVSVGAAACGGGDTPPSGETAAHPPPGTGYTSDQLQQALLTELPGYQRAGEPDSGEYGALDAIQNFNRLQGQVRLDKPQCANTTQNFDTTQQATPAAITTFAKNNGQNVTETLIRVSAETADRQVRIRVPPSCRNFRAHVGDQWSTHRVVEARGRLGEGSRTVGVATTSGTSHVKTWYVVLKARGYLATITLYGPNVTRAEAEQIARQAHLQAERILP</sequence>